<dbReference type="FunFam" id="3.30.565.10:FF:000005">
    <property type="entry name" value="Heat shock protein 90"/>
    <property type="match status" value="1"/>
</dbReference>
<feature type="binding site" evidence="14">
    <location>
        <position position="153"/>
    </location>
    <ligand>
        <name>ATP</name>
        <dbReference type="ChEBI" id="CHEBI:30616"/>
    </ligand>
</feature>
<evidence type="ECO:0000313" key="19">
    <source>
        <dbReference type="Proteomes" id="UP000694406"/>
    </source>
</evidence>
<dbReference type="GO" id="GO:0003723">
    <property type="term" value="F:RNA binding"/>
    <property type="evidence" value="ECO:0007669"/>
    <property type="project" value="Ensembl"/>
</dbReference>
<dbReference type="GO" id="GO:0005524">
    <property type="term" value="F:ATP binding"/>
    <property type="evidence" value="ECO:0007669"/>
    <property type="project" value="UniProtKB-KW"/>
</dbReference>
<feature type="signal peptide" evidence="16">
    <location>
        <begin position="1"/>
        <end position="21"/>
    </location>
</feature>
<dbReference type="GeneTree" id="ENSGT01020000230401"/>
<evidence type="ECO:0000256" key="4">
    <source>
        <dbReference type="ARBA" id="ARBA00022729"/>
    </source>
</evidence>
<dbReference type="SMART" id="SM00387">
    <property type="entry name" value="HATPase_c"/>
    <property type="match status" value="1"/>
</dbReference>
<dbReference type="InterPro" id="IPR036890">
    <property type="entry name" value="HATPase_C_sf"/>
</dbReference>
<evidence type="ECO:0000256" key="3">
    <source>
        <dbReference type="ARBA" id="ARBA00008239"/>
    </source>
</evidence>
<feature type="region of interest" description="Disordered" evidence="15">
    <location>
        <begin position="290"/>
        <end position="319"/>
    </location>
</feature>
<evidence type="ECO:0000313" key="18">
    <source>
        <dbReference type="Ensembl" id="ENSLLTP00000019472.1"/>
    </source>
</evidence>
<keyword evidence="5 14" id="KW-0547">Nucleotide-binding</keyword>
<dbReference type="InterPro" id="IPR003594">
    <property type="entry name" value="HATPase_dom"/>
</dbReference>
<evidence type="ECO:0000256" key="10">
    <source>
        <dbReference type="ARBA" id="ARBA00023186"/>
    </source>
</evidence>
<dbReference type="GO" id="GO:0005829">
    <property type="term" value="C:cytosol"/>
    <property type="evidence" value="ECO:0007669"/>
    <property type="project" value="Ensembl"/>
</dbReference>
<keyword evidence="8" id="KW-0703">Sarcoplasmic reticulum</keyword>
<dbReference type="Gene3D" id="3.30.565.10">
    <property type="entry name" value="Histidine kinase-like ATPase, C-terminal domain"/>
    <property type="match status" value="1"/>
</dbReference>
<dbReference type="Pfam" id="PF00183">
    <property type="entry name" value="HSP90"/>
    <property type="match status" value="1"/>
</dbReference>
<reference evidence="18" key="2">
    <citation type="submission" date="2025-09" db="UniProtKB">
        <authorList>
            <consortium name="Ensembl"/>
        </authorList>
    </citation>
    <scope>IDENTIFICATION</scope>
</reference>
<comment type="similarity">
    <text evidence="3">Belongs to the heat shock protein 90 family.</text>
</comment>
<keyword evidence="4 16" id="KW-0732">Signal</keyword>
<dbReference type="InterPro" id="IPR020568">
    <property type="entry name" value="Ribosomal_Su5_D2-typ_SF"/>
</dbReference>
<evidence type="ECO:0000256" key="1">
    <source>
        <dbReference type="ARBA" id="ARBA00004319"/>
    </source>
</evidence>
<evidence type="ECO:0000256" key="13">
    <source>
        <dbReference type="ARBA" id="ARBA00048778"/>
    </source>
</evidence>
<organism evidence="18 19">
    <name type="scientific">Laticauda laticaudata</name>
    <name type="common">Blue-ringed sea krait</name>
    <name type="synonym">Blue-lipped sea krait</name>
    <dbReference type="NCBI Taxonomy" id="8630"/>
    <lineage>
        <taxon>Eukaryota</taxon>
        <taxon>Metazoa</taxon>
        <taxon>Chordata</taxon>
        <taxon>Craniata</taxon>
        <taxon>Vertebrata</taxon>
        <taxon>Euteleostomi</taxon>
        <taxon>Lepidosauria</taxon>
        <taxon>Squamata</taxon>
        <taxon>Bifurcata</taxon>
        <taxon>Unidentata</taxon>
        <taxon>Episquamata</taxon>
        <taxon>Toxicofera</taxon>
        <taxon>Serpentes</taxon>
        <taxon>Colubroidea</taxon>
        <taxon>Elapidae</taxon>
        <taxon>Laticaudinae</taxon>
        <taxon>Laticauda</taxon>
    </lineage>
</organism>
<feature type="chain" id="PRO_5034429718" description="Endoplasmin" evidence="16">
    <location>
        <begin position="22"/>
        <end position="794"/>
    </location>
</feature>
<dbReference type="InterPro" id="IPR019805">
    <property type="entry name" value="Heat_shock_protein_90_CS"/>
</dbReference>
<feature type="binding site" evidence="14">
    <location>
        <position position="102"/>
    </location>
    <ligand>
        <name>ATP</name>
        <dbReference type="ChEBI" id="CHEBI:30616"/>
    </ligand>
</feature>
<name>A0A8C5SJE6_LATLA</name>
<evidence type="ECO:0000256" key="12">
    <source>
        <dbReference type="ARBA" id="ARBA00042650"/>
    </source>
</evidence>
<dbReference type="GO" id="GO:0004864">
    <property type="term" value="F:protein phosphatase inhibitor activity"/>
    <property type="evidence" value="ECO:0007669"/>
    <property type="project" value="Ensembl"/>
</dbReference>
<evidence type="ECO:0000256" key="9">
    <source>
        <dbReference type="ARBA" id="ARBA00023180"/>
    </source>
</evidence>
<keyword evidence="10" id="KW-0143">Chaperone</keyword>
<keyword evidence="6" id="KW-0256">Endoplasmic reticulum</keyword>
<feature type="binding site" evidence="14">
    <location>
        <position position="161"/>
    </location>
    <ligand>
        <name>ATP</name>
        <dbReference type="ChEBI" id="CHEBI:30616"/>
    </ligand>
</feature>
<dbReference type="SUPFAM" id="SSF55874">
    <property type="entry name" value="ATPase domain of HSP90 chaperone/DNA topoisomerase II/histidine kinase"/>
    <property type="match status" value="1"/>
</dbReference>
<evidence type="ECO:0000259" key="17">
    <source>
        <dbReference type="SMART" id="SM00387"/>
    </source>
</evidence>
<feature type="region of interest" description="Disordered" evidence="15">
    <location>
        <begin position="744"/>
        <end position="794"/>
    </location>
</feature>
<dbReference type="FunFam" id="1.20.120.790:FF:000003">
    <property type="entry name" value="Heat shock protein 90"/>
    <property type="match status" value="1"/>
</dbReference>
<dbReference type="GO" id="GO:0032991">
    <property type="term" value="C:protein-containing complex"/>
    <property type="evidence" value="ECO:0007669"/>
    <property type="project" value="Ensembl"/>
</dbReference>
<dbReference type="GO" id="GO:0005789">
    <property type="term" value="C:endoplasmic reticulum membrane"/>
    <property type="evidence" value="ECO:0007669"/>
    <property type="project" value="Ensembl"/>
</dbReference>
<dbReference type="Proteomes" id="UP000694406">
    <property type="component" value="Unplaced"/>
</dbReference>
<evidence type="ECO:0000256" key="11">
    <source>
        <dbReference type="ARBA" id="ARBA00039709"/>
    </source>
</evidence>
<dbReference type="AlphaFoldDB" id="A0A8C5SJE6"/>
<feature type="binding site" evidence="14">
    <location>
        <begin position="168"/>
        <end position="169"/>
    </location>
    <ligand>
        <name>ATP</name>
        <dbReference type="ChEBI" id="CHEBI:30616"/>
    </ligand>
</feature>
<dbReference type="GO" id="GO:0072659">
    <property type="term" value="P:protein localization to plasma membrane"/>
    <property type="evidence" value="ECO:0007669"/>
    <property type="project" value="Ensembl"/>
</dbReference>
<dbReference type="GO" id="GO:0050750">
    <property type="term" value="F:low-density lipoprotein particle receptor binding"/>
    <property type="evidence" value="ECO:0007669"/>
    <property type="project" value="Ensembl"/>
</dbReference>
<feature type="compositionally biased region" description="Acidic residues" evidence="15">
    <location>
        <begin position="290"/>
        <end position="313"/>
    </location>
</feature>
<dbReference type="PROSITE" id="PS00298">
    <property type="entry name" value="HSP90"/>
    <property type="match status" value="1"/>
</dbReference>
<comment type="subcellular location">
    <subcellularLocation>
        <location evidence="1">Endoplasmic reticulum lumen</location>
    </subcellularLocation>
    <subcellularLocation>
        <location evidence="2">Sarcoplasmic reticulum lumen</location>
    </subcellularLocation>
</comment>
<dbReference type="PANTHER" id="PTHR11528">
    <property type="entry name" value="HEAT SHOCK PROTEIN 90 FAMILY MEMBER"/>
    <property type="match status" value="1"/>
</dbReference>
<dbReference type="InterPro" id="IPR020575">
    <property type="entry name" value="Hsp90_N"/>
</dbReference>
<accession>A0A8C5SJE6</accession>
<dbReference type="InterPro" id="IPR037196">
    <property type="entry name" value="HSP90_C"/>
</dbReference>
<dbReference type="Pfam" id="PF13589">
    <property type="entry name" value="HATPase_c_3"/>
    <property type="match status" value="1"/>
</dbReference>
<dbReference type="Gene3D" id="3.40.50.11260">
    <property type="match status" value="1"/>
</dbReference>
<feature type="compositionally biased region" description="Acidic residues" evidence="15">
    <location>
        <begin position="749"/>
        <end position="781"/>
    </location>
</feature>
<reference evidence="18" key="1">
    <citation type="submission" date="2025-08" db="UniProtKB">
        <authorList>
            <consortium name="Ensembl"/>
        </authorList>
    </citation>
    <scope>IDENTIFICATION</scope>
</reference>
<dbReference type="GO" id="GO:0001666">
    <property type="term" value="P:response to hypoxia"/>
    <property type="evidence" value="ECO:0007669"/>
    <property type="project" value="Ensembl"/>
</dbReference>
<dbReference type="GO" id="GO:0140662">
    <property type="term" value="F:ATP-dependent protein folding chaperone"/>
    <property type="evidence" value="ECO:0007669"/>
    <property type="project" value="Ensembl"/>
</dbReference>
<evidence type="ECO:0000256" key="5">
    <source>
        <dbReference type="ARBA" id="ARBA00022741"/>
    </source>
</evidence>
<dbReference type="SUPFAM" id="SSF54211">
    <property type="entry name" value="Ribosomal protein S5 domain 2-like"/>
    <property type="match status" value="1"/>
</dbReference>
<dbReference type="SUPFAM" id="SSF110942">
    <property type="entry name" value="HSP90 C-terminal domain"/>
    <property type="match status" value="1"/>
</dbReference>
<dbReference type="GO" id="GO:0051082">
    <property type="term" value="F:unfolded protein binding"/>
    <property type="evidence" value="ECO:0007669"/>
    <property type="project" value="InterPro"/>
</dbReference>
<dbReference type="CDD" id="cd16927">
    <property type="entry name" value="HATPase_Hsp90-like"/>
    <property type="match status" value="1"/>
</dbReference>
<dbReference type="GO" id="GO:0019903">
    <property type="term" value="F:protein phosphatase binding"/>
    <property type="evidence" value="ECO:0007669"/>
    <property type="project" value="Ensembl"/>
</dbReference>
<dbReference type="GO" id="GO:0016887">
    <property type="term" value="F:ATP hydrolysis activity"/>
    <property type="evidence" value="ECO:0007669"/>
    <property type="project" value="InterPro"/>
</dbReference>
<dbReference type="Gene3D" id="3.30.230.80">
    <property type="match status" value="1"/>
</dbReference>
<evidence type="ECO:0000256" key="8">
    <source>
        <dbReference type="ARBA" id="ARBA00022951"/>
    </source>
</evidence>
<evidence type="ECO:0000256" key="16">
    <source>
        <dbReference type="SAM" id="SignalP"/>
    </source>
</evidence>
<dbReference type="PIRSF" id="PIRSF002583">
    <property type="entry name" value="Hsp90"/>
    <property type="match status" value="1"/>
</dbReference>
<feature type="compositionally biased region" description="Basic and acidic residues" evidence="15">
    <location>
        <begin position="782"/>
        <end position="794"/>
    </location>
</feature>
<dbReference type="NCBIfam" id="NF003555">
    <property type="entry name" value="PRK05218.1"/>
    <property type="match status" value="1"/>
</dbReference>
<dbReference type="GO" id="GO:0034123">
    <property type="term" value="P:positive regulation of toll-like receptor signaling pathway"/>
    <property type="evidence" value="ECO:0007669"/>
    <property type="project" value="Ensembl"/>
</dbReference>
<feature type="binding site" evidence="14">
    <location>
        <position position="148"/>
    </location>
    <ligand>
        <name>ATP</name>
        <dbReference type="ChEBI" id="CHEBI:30616"/>
    </ligand>
</feature>
<keyword evidence="7 14" id="KW-0067">ATP-binding</keyword>
<gene>
    <name evidence="18" type="primary">HSP90B1</name>
</gene>
<evidence type="ECO:0000256" key="14">
    <source>
        <dbReference type="PIRSR" id="PIRSR002583-1"/>
    </source>
</evidence>
<feature type="binding site" evidence="14">
    <location>
        <position position="244"/>
    </location>
    <ligand>
        <name>ATP</name>
        <dbReference type="ChEBI" id="CHEBI:30616"/>
    </ligand>
</feature>
<dbReference type="GO" id="GO:0030970">
    <property type="term" value="P:retrograde protein transport, ER to cytosol"/>
    <property type="evidence" value="ECO:0007669"/>
    <property type="project" value="Ensembl"/>
</dbReference>
<evidence type="ECO:0000256" key="7">
    <source>
        <dbReference type="ARBA" id="ARBA00022840"/>
    </source>
</evidence>
<evidence type="ECO:0000256" key="6">
    <source>
        <dbReference type="ARBA" id="ARBA00022824"/>
    </source>
</evidence>
<dbReference type="Ensembl" id="ENSLLTT00000020189.1">
    <property type="protein sequence ID" value="ENSLLTP00000019472.1"/>
    <property type="gene ID" value="ENSLLTG00000014644.1"/>
</dbReference>
<feature type="binding site" evidence="14">
    <location>
        <begin position="193"/>
        <end position="198"/>
    </location>
    <ligand>
        <name>ATP</name>
        <dbReference type="ChEBI" id="CHEBI:30616"/>
    </ligand>
</feature>
<proteinExistence type="inferred from homology"/>
<dbReference type="InterPro" id="IPR001404">
    <property type="entry name" value="Hsp90_fam"/>
</dbReference>
<dbReference type="FunFam" id="3.40.50.11260:FF:000003">
    <property type="entry name" value="Heat shock protein 90"/>
    <property type="match status" value="1"/>
</dbReference>
<dbReference type="Gene3D" id="1.20.120.790">
    <property type="entry name" value="Heat shock protein 90, C-terminal domain"/>
    <property type="match status" value="1"/>
</dbReference>
<feature type="binding site" evidence="14">
    <location>
        <position position="167"/>
    </location>
    <ligand>
        <name>ATP</name>
        <dbReference type="ChEBI" id="CHEBI:30616"/>
    </ligand>
</feature>
<dbReference type="GO" id="GO:0030496">
    <property type="term" value="C:midbody"/>
    <property type="evidence" value="ECO:0007669"/>
    <property type="project" value="Ensembl"/>
</dbReference>
<dbReference type="GO" id="GO:0071318">
    <property type="term" value="P:cellular response to ATP"/>
    <property type="evidence" value="ECO:0007669"/>
    <property type="project" value="Ensembl"/>
</dbReference>
<dbReference type="GO" id="GO:0033018">
    <property type="term" value="C:sarcoplasmic reticulum lumen"/>
    <property type="evidence" value="ECO:0007669"/>
    <property type="project" value="UniProtKB-SubCell"/>
</dbReference>
<dbReference type="GO" id="GO:0030177">
    <property type="term" value="P:positive regulation of Wnt signaling pathway"/>
    <property type="evidence" value="ECO:0007669"/>
    <property type="project" value="Ensembl"/>
</dbReference>
<feature type="compositionally biased region" description="Basic and acidic residues" evidence="15">
    <location>
        <begin position="33"/>
        <end position="53"/>
    </location>
</feature>
<comment type="catalytic activity">
    <reaction evidence="13">
        <text>ATP + H2O = ADP + phosphate + H(+)</text>
        <dbReference type="Rhea" id="RHEA:13065"/>
        <dbReference type="ChEBI" id="CHEBI:15377"/>
        <dbReference type="ChEBI" id="CHEBI:15378"/>
        <dbReference type="ChEBI" id="CHEBI:30616"/>
        <dbReference type="ChEBI" id="CHEBI:43474"/>
        <dbReference type="ChEBI" id="CHEBI:456216"/>
    </reaction>
    <physiologicalReaction direction="left-to-right" evidence="13">
        <dbReference type="Rhea" id="RHEA:13066"/>
    </physiologicalReaction>
</comment>
<keyword evidence="19" id="KW-1185">Reference proteome</keyword>
<protein>
    <recommendedName>
        <fullName evidence="11">Endoplasmin</fullName>
    </recommendedName>
    <alternativeName>
        <fullName evidence="12">Heat shock protein 90 kDa beta member 1</fullName>
    </alternativeName>
</protein>
<evidence type="ECO:0000256" key="2">
    <source>
        <dbReference type="ARBA" id="ARBA00004564"/>
    </source>
</evidence>
<feature type="binding site" evidence="14">
    <location>
        <position position="444"/>
    </location>
    <ligand>
        <name>ATP</name>
        <dbReference type="ChEBI" id="CHEBI:30616"/>
    </ligand>
</feature>
<dbReference type="FunFam" id="3.30.230.80:FF:000003">
    <property type="entry name" value="endoplasmin isoform X1"/>
    <property type="match status" value="1"/>
</dbReference>
<dbReference type="GO" id="GO:0048471">
    <property type="term" value="C:perinuclear region of cytoplasm"/>
    <property type="evidence" value="ECO:0007669"/>
    <property type="project" value="Ensembl"/>
</dbReference>
<dbReference type="HAMAP" id="MF_00505">
    <property type="entry name" value="HSP90"/>
    <property type="match status" value="1"/>
</dbReference>
<feature type="region of interest" description="Disordered" evidence="15">
    <location>
        <begin position="25"/>
        <end position="53"/>
    </location>
</feature>
<evidence type="ECO:0000256" key="15">
    <source>
        <dbReference type="SAM" id="MobiDB-lite"/>
    </source>
</evidence>
<dbReference type="GO" id="GO:0043066">
    <property type="term" value="P:negative regulation of apoptotic process"/>
    <property type="evidence" value="ECO:0007669"/>
    <property type="project" value="Ensembl"/>
</dbReference>
<keyword evidence="9" id="KW-0325">Glycoprotein</keyword>
<dbReference type="GO" id="GO:0031247">
    <property type="term" value="P:actin rod assembly"/>
    <property type="evidence" value="ECO:0007669"/>
    <property type="project" value="Ensembl"/>
</dbReference>
<feature type="domain" description="Histidine kinase/HSP90-like ATPase" evidence="17">
    <location>
        <begin position="95"/>
        <end position="254"/>
    </location>
</feature>
<dbReference type="PRINTS" id="PR00775">
    <property type="entry name" value="HEATSHOCK90"/>
</dbReference>
<sequence length="794" mass="91515">MKKLWGLGLLCLLLLAASAQADEPDVDGTVEDDLGKSREGSRTDDEAVQREEESIQLDGLNASQIKQLREKSEKFAFQAEVNRMMKLIINSLYKNKEIFLRELISNASDALDKIRLMSLTDENALSGNEELTVKIKCDKEKNMLHVTDTGIGMTKDELIKNLGTIAKSGTSEFLNKITEMQEENQSTSELIGQFGVGFYSAFLVADKVIVTSKHNNDSQHIWESDSNEFSVIEDPRGDTLGRGTTITLVLKEEASDYLELDTVKNLVTKYSQFINFPIYVWSSKTETVEEPLEDEDVKDKETDDEAAVEEEEEEKKPKTKPVQKTVWDWELMNDIKPIWQRPSKEVEEDEYKAFYKTFSKETDDPMTYIHFTAEGEVTFKSILFVPSTAPRGLFDEYGSKKSDFIKLYVRRVFITDDFHDMMPKYLNFVKGVVDSDDLPLNVSRETLQQHKLLKVIRKKLVRKTLDMIKKIAEEKYNDTFWKEFGTNIKLGVIEDHSNRTRLAKLLRFQTSHHESNVTSLDEYVERMKEKQDKIYFMAGSSRKEAESSPFVERLLKKGYEVIYLTEPVDEYCIQALPEFDNKRFQNVAKEGVKFDESEKSKETREALEKEYEPLLTWMKDKALKDKIEKAVLSQRLTQSPCALVASQYGWSGNMERIMKAQAYQTGKDIATNYYASQKKIFEINPKHPLIKDMLRRVQENEDDQVVADLAVVLLETATLRSGYLLPDTKEYGERIERMLRLSLNIDPEEKVEDEPEEPEEAAEGVEPEEEIEAEEDIEDSETEKMESTDVKDEL</sequence>
<feature type="binding site" evidence="14">
    <location>
        <position position="106"/>
    </location>
    <ligand>
        <name>ATP</name>
        <dbReference type="ChEBI" id="CHEBI:30616"/>
    </ligand>
</feature>